<dbReference type="Proteomes" id="UP000605259">
    <property type="component" value="Unassembled WGS sequence"/>
</dbReference>
<keyword evidence="3" id="KW-1185">Reference proteome</keyword>
<reference evidence="2" key="2">
    <citation type="submission" date="2020-09" db="EMBL/GenBank/DDBJ databases">
        <authorList>
            <person name="Sun Q."/>
            <person name="Zhou Y."/>
        </authorList>
    </citation>
    <scope>NUCLEOTIDE SEQUENCE</scope>
    <source>
        <strain evidence="2">CGMCC 1.12698</strain>
    </source>
</reference>
<dbReference type="EMBL" id="BMFK01000002">
    <property type="protein sequence ID" value="GGE73896.1"/>
    <property type="molecule type" value="Genomic_DNA"/>
</dbReference>
<name>A0A917AVP6_9BACI</name>
<dbReference type="RefSeq" id="WP_188388803.1">
    <property type="nucleotide sequence ID" value="NZ_BMFK01000002.1"/>
</dbReference>
<organism evidence="2 3">
    <name type="scientific">Priestia taiwanensis</name>
    <dbReference type="NCBI Taxonomy" id="1347902"/>
    <lineage>
        <taxon>Bacteria</taxon>
        <taxon>Bacillati</taxon>
        <taxon>Bacillota</taxon>
        <taxon>Bacilli</taxon>
        <taxon>Bacillales</taxon>
        <taxon>Bacillaceae</taxon>
        <taxon>Priestia</taxon>
    </lineage>
</organism>
<evidence type="ECO:0000256" key="1">
    <source>
        <dbReference type="SAM" id="Phobius"/>
    </source>
</evidence>
<gene>
    <name evidence="2" type="ORF">GCM10007140_24710</name>
</gene>
<evidence type="ECO:0000313" key="2">
    <source>
        <dbReference type="EMBL" id="GGE73896.1"/>
    </source>
</evidence>
<proteinExistence type="predicted"/>
<keyword evidence="1" id="KW-1133">Transmembrane helix</keyword>
<dbReference type="Pfam" id="PF14173">
    <property type="entry name" value="ComGG"/>
    <property type="match status" value="1"/>
</dbReference>
<dbReference type="AlphaFoldDB" id="A0A917AVP6"/>
<reference evidence="2" key="1">
    <citation type="journal article" date="2014" name="Int. J. Syst. Evol. Microbiol.">
        <title>Complete genome sequence of Corynebacterium casei LMG S-19264T (=DSM 44701T), isolated from a smear-ripened cheese.</title>
        <authorList>
            <consortium name="US DOE Joint Genome Institute (JGI-PGF)"/>
            <person name="Walter F."/>
            <person name="Albersmeier A."/>
            <person name="Kalinowski J."/>
            <person name="Ruckert C."/>
        </authorList>
    </citation>
    <scope>NUCLEOTIDE SEQUENCE</scope>
    <source>
        <strain evidence="2">CGMCC 1.12698</strain>
    </source>
</reference>
<protein>
    <recommendedName>
        <fullName evidence="4">Competence protein ComG</fullName>
    </recommendedName>
</protein>
<feature type="transmembrane region" description="Helical" evidence="1">
    <location>
        <begin position="7"/>
        <end position="26"/>
    </location>
</feature>
<accession>A0A917AVP6</accession>
<dbReference type="InterPro" id="IPR020372">
    <property type="entry name" value="Competence_ComGG"/>
</dbReference>
<keyword evidence="1" id="KW-0812">Transmembrane</keyword>
<evidence type="ECO:0000313" key="3">
    <source>
        <dbReference type="Proteomes" id="UP000605259"/>
    </source>
</evidence>
<comment type="caution">
    <text evidence="2">The sequence shown here is derived from an EMBL/GenBank/DDBJ whole genome shotgun (WGS) entry which is preliminary data.</text>
</comment>
<evidence type="ECO:0008006" key="4">
    <source>
        <dbReference type="Google" id="ProtNLM"/>
    </source>
</evidence>
<sequence>MIRSERGFILPMTVISVTIFMLFVIHQANMYITEKRFYKESEEIVELDYLMQQAVSDAKQLLQVEQNSAKVEYTKEFQEGTAHIQAELIETSFRVRVECRTINERKYIVRYIYDPEADKITNWRE</sequence>
<keyword evidence="1" id="KW-0472">Membrane</keyword>